<dbReference type="InterPro" id="IPR007074">
    <property type="entry name" value="LicD/FKTN/FKRP_NTP_transf"/>
</dbReference>
<keyword evidence="2" id="KW-0548">Nucleotidyltransferase</keyword>
<name>A0A069CYA3_9BACE</name>
<reference evidence="2 3" key="1">
    <citation type="journal article" date="2015" name="Microbes Environ.">
        <title>Distribution and evolution of nitrogen fixation genes in the phylum bacteroidetes.</title>
        <authorList>
            <person name="Inoue J."/>
            <person name="Oshima K."/>
            <person name="Suda W."/>
            <person name="Sakamoto M."/>
            <person name="Iino T."/>
            <person name="Noda S."/>
            <person name="Hongoh Y."/>
            <person name="Hattori M."/>
            <person name="Ohkuma M."/>
        </authorList>
    </citation>
    <scope>NUCLEOTIDE SEQUENCE [LARGE SCALE GENOMIC DNA]</scope>
    <source>
        <strain evidence="2 3">JCM 15093</strain>
    </source>
</reference>
<sequence length="284" mass="33779">MKNQFNMQDPEFFKEELRDGYLVSEKMKRVWACELDLLNLLLKVCEKYNLKCWADSGTLLGTVRHKGFIPWDDDIDMVMFRDDYDKLCEVAGEEFKEPYFFQTIYTDKYYGNRHAQIRNSSTSAITNSRFKFNQGIFIDIFVYDGVCDTPRLLKKQLFKANFYKQMVKASIKLLMKLPENVYRNISWERKLYSRYENVLKEYPIANTELIAHLSLSYKVRIKNKSFYDETLLLPFEHILIPVPKDYDRILRIDFGEYMTPVQAPTLHGALLFDTETSYKLLLKK</sequence>
<dbReference type="EMBL" id="BAJS01000001">
    <property type="protein sequence ID" value="GAK35202.1"/>
    <property type="molecule type" value="Genomic_DNA"/>
</dbReference>
<accession>A0A069CYA3</accession>
<dbReference type="eggNOG" id="COG3475">
    <property type="taxonomic scope" value="Bacteria"/>
</dbReference>
<dbReference type="PANTHER" id="PTHR43404:SF2">
    <property type="entry name" value="LIPOPOLYSACCHARIDE CHOLINEPHOSPHOTRANSFERASE LICD"/>
    <property type="match status" value="1"/>
</dbReference>
<dbReference type="InterPro" id="IPR052942">
    <property type="entry name" value="LPS_cholinephosphotransferase"/>
</dbReference>
<dbReference type="GO" id="GO:0009100">
    <property type="term" value="P:glycoprotein metabolic process"/>
    <property type="evidence" value="ECO:0007669"/>
    <property type="project" value="UniProtKB-ARBA"/>
</dbReference>
<evidence type="ECO:0000259" key="1">
    <source>
        <dbReference type="Pfam" id="PF04991"/>
    </source>
</evidence>
<dbReference type="Pfam" id="PF04991">
    <property type="entry name" value="LicD"/>
    <property type="match status" value="1"/>
</dbReference>
<dbReference type="OrthoDB" id="9786100at2"/>
<protein>
    <submittedName>
        <fullName evidence="2">2-C-methyl-D-erythritol 4-phosphate cytidylyltransferase</fullName>
    </submittedName>
</protein>
<keyword evidence="3" id="KW-1185">Reference proteome</keyword>
<evidence type="ECO:0000313" key="3">
    <source>
        <dbReference type="Proteomes" id="UP000027601"/>
    </source>
</evidence>
<organism evidence="2 3">
    <name type="scientific">Bacteroides graminisolvens DSM 19988 = JCM 15093</name>
    <dbReference type="NCBI Taxonomy" id="1121097"/>
    <lineage>
        <taxon>Bacteria</taxon>
        <taxon>Pseudomonadati</taxon>
        <taxon>Bacteroidota</taxon>
        <taxon>Bacteroidia</taxon>
        <taxon>Bacteroidales</taxon>
        <taxon>Bacteroidaceae</taxon>
        <taxon>Bacteroides</taxon>
    </lineage>
</organism>
<dbReference type="GO" id="GO:0016779">
    <property type="term" value="F:nucleotidyltransferase activity"/>
    <property type="evidence" value="ECO:0007669"/>
    <property type="project" value="UniProtKB-KW"/>
</dbReference>
<dbReference type="STRING" id="1121097.GCA_000428125_00277"/>
<evidence type="ECO:0000313" key="2">
    <source>
        <dbReference type="EMBL" id="GAK35202.1"/>
    </source>
</evidence>
<dbReference type="Proteomes" id="UP000027601">
    <property type="component" value="Unassembled WGS sequence"/>
</dbReference>
<proteinExistence type="predicted"/>
<dbReference type="PANTHER" id="PTHR43404">
    <property type="entry name" value="LIPOPOLYSACCHARIDE CHOLINEPHOSPHOTRANSFERASE LICD"/>
    <property type="match status" value="1"/>
</dbReference>
<comment type="caution">
    <text evidence="2">The sequence shown here is derived from an EMBL/GenBank/DDBJ whole genome shotgun (WGS) entry which is preliminary data.</text>
</comment>
<feature type="domain" description="LicD/FKTN/FKRP nucleotidyltransferase" evidence="1">
    <location>
        <begin position="45"/>
        <end position="252"/>
    </location>
</feature>
<dbReference type="AlphaFoldDB" id="A0A069CYA3"/>
<dbReference type="RefSeq" id="WP_024995430.1">
    <property type="nucleotide sequence ID" value="NZ_ATZI01000001.1"/>
</dbReference>
<keyword evidence="2" id="KW-0808">Transferase</keyword>
<gene>
    <name evidence="2" type="ORF">JCM15093_281</name>
</gene>